<dbReference type="GO" id="GO:0006457">
    <property type="term" value="P:protein folding"/>
    <property type="evidence" value="ECO:0007669"/>
    <property type="project" value="UniProtKB-UniRule"/>
</dbReference>
<dbReference type="InterPro" id="IPR035958">
    <property type="entry name" value="SecB-like_sf"/>
</dbReference>
<evidence type="ECO:0000256" key="1">
    <source>
        <dbReference type="ARBA" id="ARBA00009990"/>
    </source>
</evidence>
<dbReference type="PANTHER" id="PTHR36918">
    <property type="match status" value="1"/>
</dbReference>
<dbReference type="GO" id="GO:0051082">
    <property type="term" value="F:unfolded protein binding"/>
    <property type="evidence" value="ECO:0007669"/>
    <property type="project" value="InterPro"/>
</dbReference>
<dbReference type="GO" id="GO:0015031">
    <property type="term" value="P:protein transport"/>
    <property type="evidence" value="ECO:0007669"/>
    <property type="project" value="UniProtKB-UniRule"/>
</dbReference>
<keyword evidence="5" id="KW-0963">Cytoplasm</keyword>
<comment type="similarity">
    <text evidence="1 5">Belongs to the SecB family.</text>
</comment>
<sequence>MTEETIAKEQEEQQFVIQRIYLKDMSFESPNTPTIYGEEWDPDISLQMNTQARAVGAPFFEVELDLTVTVKSKEQTAFLVEIKQAGVFHISGYDADEMNHLLASYCPTILFPYAREAISSLVSKGSFPELHLSPINFEALYAQRLEELKQEESAVTTEES</sequence>
<dbReference type="PANTHER" id="PTHR36918:SF1">
    <property type="entry name" value="PROTEIN-EXPORT PROTEIN SECB"/>
    <property type="match status" value="1"/>
</dbReference>
<keyword evidence="2 5" id="KW-0813">Transport</keyword>
<reference evidence="6" key="1">
    <citation type="submission" date="2020-01" db="EMBL/GenBank/DDBJ databases">
        <authorList>
            <person name="Meier V. D."/>
            <person name="Meier V D."/>
        </authorList>
    </citation>
    <scope>NUCLEOTIDE SEQUENCE</scope>
    <source>
        <strain evidence="6">HLG_WM_MAG_07</strain>
    </source>
</reference>
<dbReference type="InterPro" id="IPR003708">
    <property type="entry name" value="SecB"/>
</dbReference>
<gene>
    <name evidence="5" type="primary">secB</name>
    <name evidence="6" type="ORF">HELGO_WM6326</name>
</gene>
<protein>
    <recommendedName>
        <fullName evidence="5">Protein-export protein SecB</fullName>
    </recommendedName>
</protein>
<dbReference type="GO" id="GO:0051262">
    <property type="term" value="P:protein tetramerization"/>
    <property type="evidence" value="ECO:0007669"/>
    <property type="project" value="InterPro"/>
</dbReference>
<dbReference type="PRINTS" id="PR01594">
    <property type="entry name" value="SECBCHAPRONE"/>
</dbReference>
<dbReference type="SUPFAM" id="SSF54611">
    <property type="entry name" value="SecB-like"/>
    <property type="match status" value="1"/>
</dbReference>
<dbReference type="AlphaFoldDB" id="A0A6S6U0G4"/>
<evidence type="ECO:0000313" key="6">
    <source>
        <dbReference type="EMBL" id="CAA6822253.1"/>
    </source>
</evidence>
<dbReference type="NCBIfam" id="NF004393">
    <property type="entry name" value="PRK05751.1-4"/>
    <property type="match status" value="1"/>
</dbReference>
<keyword evidence="3 5" id="KW-0653">Protein transport</keyword>
<dbReference type="Pfam" id="PF02556">
    <property type="entry name" value="SecB"/>
    <property type="match status" value="1"/>
</dbReference>
<comment type="subcellular location">
    <subcellularLocation>
        <location evidence="5">Cytoplasm</location>
    </subcellularLocation>
</comment>
<name>A0A6S6U0G4_9GAMM</name>
<dbReference type="GO" id="GO:0005737">
    <property type="term" value="C:cytoplasm"/>
    <property type="evidence" value="ECO:0007669"/>
    <property type="project" value="UniProtKB-SubCell"/>
</dbReference>
<dbReference type="EMBL" id="CACVAY010000110">
    <property type="protein sequence ID" value="CAA6822253.1"/>
    <property type="molecule type" value="Genomic_DNA"/>
</dbReference>
<evidence type="ECO:0000256" key="2">
    <source>
        <dbReference type="ARBA" id="ARBA00022448"/>
    </source>
</evidence>
<organism evidence="6">
    <name type="scientific">uncultured Thiotrichaceae bacterium</name>
    <dbReference type="NCBI Taxonomy" id="298394"/>
    <lineage>
        <taxon>Bacteria</taxon>
        <taxon>Pseudomonadati</taxon>
        <taxon>Pseudomonadota</taxon>
        <taxon>Gammaproteobacteria</taxon>
        <taxon>Thiotrichales</taxon>
        <taxon>Thiotrichaceae</taxon>
        <taxon>environmental samples</taxon>
    </lineage>
</organism>
<keyword evidence="5" id="KW-0143">Chaperone</keyword>
<comment type="subunit">
    <text evidence="5">Homotetramer, a dimer of dimers. One homotetramer interacts with 1 SecA dimer.</text>
</comment>
<evidence type="ECO:0000256" key="4">
    <source>
        <dbReference type="ARBA" id="ARBA00023010"/>
    </source>
</evidence>
<evidence type="ECO:0000256" key="5">
    <source>
        <dbReference type="HAMAP-Rule" id="MF_00821"/>
    </source>
</evidence>
<dbReference type="Gene3D" id="3.10.420.10">
    <property type="entry name" value="SecB-like"/>
    <property type="match status" value="1"/>
</dbReference>
<comment type="function">
    <text evidence="5">One of the proteins required for the normal export of preproteins out of the cell cytoplasm. It is a molecular chaperone that binds to a subset of precursor proteins, maintaining them in a translocation-competent state. It also specifically binds to its receptor SecA.</text>
</comment>
<dbReference type="HAMAP" id="MF_00821">
    <property type="entry name" value="SecB"/>
    <property type="match status" value="1"/>
</dbReference>
<dbReference type="NCBIfam" id="TIGR00809">
    <property type="entry name" value="secB"/>
    <property type="match status" value="1"/>
</dbReference>
<accession>A0A6S6U0G4</accession>
<proteinExistence type="inferred from homology"/>
<keyword evidence="4 5" id="KW-0811">Translocation</keyword>
<evidence type="ECO:0000256" key="3">
    <source>
        <dbReference type="ARBA" id="ARBA00022927"/>
    </source>
</evidence>